<evidence type="ECO:0000313" key="3">
    <source>
        <dbReference type="Proteomes" id="UP001285441"/>
    </source>
</evidence>
<dbReference type="EMBL" id="JAULSW010000001">
    <property type="protein sequence ID" value="KAK3393748.1"/>
    <property type="molecule type" value="Genomic_DNA"/>
</dbReference>
<dbReference type="Proteomes" id="UP001285441">
    <property type="component" value="Unassembled WGS sequence"/>
</dbReference>
<reference evidence="2" key="1">
    <citation type="journal article" date="2023" name="Mol. Phylogenet. Evol.">
        <title>Genome-scale phylogeny and comparative genomics of the fungal order Sordariales.</title>
        <authorList>
            <person name="Hensen N."/>
            <person name="Bonometti L."/>
            <person name="Westerberg I."/>
            <person name="Brannstrom I.O."/>
            <person name="Guillou S."/>
            <person name="Cros-Aarteil S."/>
            <person name="Calhoun S."/>
            <person name="Haridas S."/>
            <person name="Kuo A."/>
            <person name="Mondo S."/>
            <person name="Pangilinan J."/>
            <person name="Riley R."/>
            <person name="LaButti K."/>
            <person name="Andreopoulos B."/>
            <person name="Lipzen A."/>
            <person name="Chen C."/>
            <person name="Yan M."/>
            <person name="Daum C."/>
            <person name="Ng V."/>
            <person name="Clum A."/>
            <person name="Steindorff A."/>
            <person name="Ohm R.A."/>
            <person name="Martin F."/>
            <person name="Silar P."/>
            <person name="Natvig D.O."/>
            <person name="Lalanne C."/>
            <person name="Gautier V."/>
            <person name="Ament-Velasquez S.L."/>
            <person name="Kruys A."/>
            <person name="Hutchinson M.I."/>
            <person name="Powell A.J."/>
            <person name="Barry K."/>
            <person name="Miller A.N."/>
            <person name="Grigoriev I.V."/>
            <person name="Debuchy R."/>
            <person name="Gladieux P."/>
            <person name="Hiltunen Thoren M."/>
            <person name="Johannesson H."/>
        </authorList>
    </citation>
    <scope>NUCLEOTIDE SEQUENCE</scope>
    <source>
        <strain evidence="2">CBS 232.78</strain>
    </source>
</reference>
<organism evidence="2 3">
    <name type="scientific">Podospora didyma</name>
    <dbReference type="NCBI Taxonomy" id="330526"/>
    <lineage>
        <taxon>Eukaryota</taxon>
        <taxon>Fungi</taxon>
        <taxon>Dikarya</taxon>
        <taxon>Ascomycota</taxon>
        <taxon>Pezizomycotina</taxon>
        <taxon>Sordariomycetes</taxon>
        <taxon>Sordariomycetidae</taxon>
        <taxon>Sordariales</taxon>
        <taxon>Podosporaceae</taxon>
        <taxon>Podospora</taxon>
    </lineage>
</organism>
<evidence type="ECO:0000256" key="1">
    <source>
        <dbReference type="SAM" id="MobiDB-lite"/>
    </source>
</evidence>
<name>A0AAE0P5F7_9PEZI</name>
<protein>
    <submittedName>
        <fullName evidence="2">Uncharacterized protein</fullName>
    </submittedName>
</protein>
<feature type="region of interest" description="Disordered" evidence="1">
    <location>
        <begin position="1"/>
        <end position="21"/>
    </location>
</feature>
<sequence length="222" mass="24766">MRAPSRLFILPQKPPSPPTNSKICAASRAAARIMNLGVFAFNGVQLGQSGFSGEGRLAVRWGTRTGADNTSPNHEHENVFVRPIQGQRPSQGKRLSRFVDTDWMQRNCRRQASESSNLQICSCGRVESQLPVRSDNAKLSRRQRPLCPGPMQISRIQGARPPIRETRRGAARLEETNLIMRVMNEPETTTQRVPTCTSQGRLPKQAAATTIQHLPLLHWTLL</sequence>
<reference evidence="2" key="2">
    <citation type="submission" date="2023-06" db="EMBL/GenBank/DDBJ databases">
        <authorList>
            <consortium name="Lawrence Berkeley National Laboratory"/>
            <person name="Haridas S."/>
            <person name="Hensen N."/>
            <person name="Bonometti L."/>
            <person name="Westerberg I."/>
            <person name="Brannstrom I.O."/>
            <person name="Guillou S."/>
            <person name="Cros-Aarteil S."/>
            <person name="Calhoun S."/>
            <person name="Kuo A."/>
            <person name="Mondo S."/>
            <person name="Pangilinan J."/>
            <person name="Riley R."/>
            <person name="LaButti K."/>
            <person name="Andreopoulos B."/>
            <person name="Lipzen A."/>
            <person name="Chen C."/>
            <person name="Yanf M."/>
            <person name="Daum C."/>
            <person name="Ng V."/>
            <person name="Clum A."/>
            <person name="Steindorff A."/>
            <person name="Ohm R."/>
            <person name="Martin F."/>
            <person name="Silar P."/>
            <person name="Natvig D."/>
            <person name="Lalanne C."/>
            <person name="Gautier V."/>
            <person name="Ament-velasquez S.L."/>
            <person name="Kruys A."/>
            <person name="Hutchinson M.I."/>
            <person name="Powell A.J."/>
            <person name="Barry K."/>
            <person name="Miller A.N."/>
            <person name="Grigoriev I.V."/>
            <person name="Debuchy R."/>
            <person name="Gladieux P."/>
            <person name="Thoren M.H."/>
            <person name="Johannesson H."/>
        </authorList>
    </citation>
    <scope>NUCLEOTIDE SEQUENCE</scope>
    <source>
        <strain evidence="2">CBS 232.78</strain>
    </source>
</reference>
<comment type="caution">
    <text evidence="2">The sequence shown here is derived from an EMBL/GenBank/DDBJ whole genome shotgun (WGS) entry which is preliminary data.</text>
</comment>
<accession>A0AAE0P5F7</accession>
<gene>
    <name evidence="2" type="ORF">B0H63DRAFT_26647</name>
</gene>
<dbReference type="AlphaFoldDB" id="A0AAE0P5F7"/>
<evidence type="ECO:0000313" key="2">
    <source>
        <dbReference type="EMBL" id="KAK3393748.1"/>
    </source>
</evidence>
<proteinExistence type="predicted"/>
<keyword evidence="3" id="KW-1185">Reference proteome</keyword>